<evidence type="ECO:0000256" key="5">
    <source>
        <dbReference type="ARBA" id="ARBA00022691"/>
    </source>
</evidence>
<dbReference type="KEGG" id="abat:CFX1CAM_0627"/>
<evidence type="ECO:0000256" key="7">
    <source>
        <dbReference type="HAMAP-Rule" id="MF_00607"/>
    </source>
</evidence>
<dbReference type="InterPro" id="IPR023165">
    <property type="entry name" value="rRNA_Ade_diMease-like_C"/>
</dbReference>
<dbReference type="SUPFAM" id="SSF53335">
    <property type="entry name" value="S-adenosyl-L-methionine-dependent methyltransferases"/>
    <property type="match status" value="1"/>
</dbReference>
<dbReference type="RefSeq" id="WP_162287645.1">
    <property type="nucleotide sequence ID" value="NZ_LT859958.1"/>
</dbReference>
<feature type="binding site" evidence="7 8">
    <location>
        <position position="119"/>
    </location>
    <ligand>
        <name>S-adenosyl-L-methionine</name>
        <dbReference type="ChEBI" id="CHEBI:59789"/>
    </ligand>
</feature>
<keyword evidence="6 7" id="KW-0694">RNA-binding</keyword>
<feature type="binding site" evidence="7 8">
    <location>
        <position position="53"/>
    </location>
    <ligand>
        <name>S-adenosyl-L-methionine</name>
        <dbReference type="ChEBI" id="CHEBI:59789"/>
    </ligand>
</feature>
<evidence type="ECO:0000256" key="3">
    <source>
        <dbReference type="ARBA" id="ARBA00022603"/>
    </source>
</evidence>
<evidence type="ECO:0000256" key="8">
    <source>
        <dbReference type="PROSITE-ProRule" id="PRU01026"/>
    </source>
</evidence>
<name>A0A1Y6K1X1_9CHLR</name>
<evidence type="ECO:0000313" key="11">
    <source>
        <dbReference type="Proteomes" id="UP000195514"/>
    </source>
</evidence>
<feature type="binding site" evidence="7 8">
    <location>
        <position position="28"/>
    </location>
    <ligand>
        <name>S-adenosyl-L-methionine</name>
        <dbReference type="ChEBI" id="CHEBI:59789"/>
    </ligand>
</feature>
<dbReference type="CDD" id="cd02440">
    <property type="entry name" value="AdoMet_MTases"/>
    <property type="match status" value="1"/>
</dbReference>
<dbReference type="Pfam" id="PF00398">
    <property type="entry name" value="RrnaAD"/>
    <property type="match status" value="1"/>
</dbReference>
<comment type="subcellular location">
    <subcellularLocation>
        <location evidence="7">Cytoplasm</location>
    </subcellularLocation>
</comment>
<sequence length="273" mass="30257">MALEPLHVPELLKRFGIRPQKSLGQNFLADHNALLKVVQDAGVSPTDRVLEIGAGVGNLTRLLATQARYVTAIEIDNRLYPALEAVLTPFDNVRLVKGDVLAIPVTDLFSEDGYLVVANIPYYITSAVIRHLLEGAVSPRRIVLTMQREVAERILNREEKTSLLSLSVQVYGEARIASHIPARCFYPPPQVDSSVLVIDLYSQPLLSAGEVSTLFKLAHAAFNQKRKMLRNSLKSVLGDTLSSILEDAGIDPRMRPEDLKLEDWIRLVEEVGS</sequence>
<organism evidence="10 11">
    <name type="scientific">Candidatus Brevifilum fermentans</name>
    <dbReference type="NCBI Taxonomy" id="1986204"/>
    <lineage>
        <taxon>Bacteria</taxon>
        <taxon>Bacillati</taxon>
        <taxon>Chloroflexota</taxon>
        <taxon>Anaerolineae</taxon>
        <taxon>Anaerolineales</taxon>
        <taxon>Anaerolineaceae</taxon>
        <taxon>Candidatus Brevifilum</taxon>
    </lineage>
</organism>
<keyword evidence="1 7" id="KW-0963">Cytoplasm</keyword>
<comment type="similarity">
    <text evidence="7">Belongs to the class I-like SAM-binding methyltransferase superfamily. rRNA adenine N(6)-methyltransferase family. RsmA subfamily.</text>
</comment>
<feature type="binding site" evidence="7 8">
    <location>
        <position position="99"/>
    </location>
    <ligand>
        <name>S-adenosyl-L-methionine</name>
        <dbReference type="ChEBI" id="CHEBI:59789"/>
    </ligand>
</feature>
<dbReference type="PROSITE" id="PS51689">
    <property type="entry name" value="SAM_RNA_A_N6_MT"/>
    <property type="match status" value="1"/>
</dbReference>
<dbReference type="Gene3D" id="1.10.8.100">
    <property type="entry name" value="Ribosomal RNA adenine dimethylase-like, domain 2"/>
    <property type="match status" value="1"/>
</dbReference>
<feature type="binding site" evidence="7 8">
    <location>
        <position position="74"/>
    </location>
    <ligand>
        <name>S-adenosyl-L-methionine</name>
        <dbReference type="ChEBI" id="CHEBI:59789"/>
    </ligand>
</feature>
<evidence type="ECO:0000256" key="4">
    <source>
        <dbReference type="ARBA" id="ARBA00022679"/>
    </source>
</evidence>
<dbReference type="GO" id="GO:0005829">
    <property type="term" value="C:cytosol"/>
    <property type="evidence" value="ECO:0007669"/>
    <property type="project" value="TreeGrafter"/>
</dbReference>
<dbReference type="PANTHER" id="PTHR11727:SF7">
    <property type="entry name" value="DIMETHYLADENOSINE TRANSFERASE-RELATED"/>
    <property type="match status" value="1"/>
</dbReference>
<keyword evidence="5 7" id="KW-0949">S-adenosyl-L-methionine</keyword>
<proteinExistence type="inferred from homology"/>
<dbReference type="SMART" id="SM00650">
    <property type="entry name" value="rADc"/>
    <property type="match status" value="1"/>
</dbReference>
<dbReference type="FunFam" id="1.10.8.100:FF:000001">
    <property type="entry name" value="Ribosomal RNA small subunit methyltransferase A"/>
    <property type="match status" value="1"/>
</dbReference>
<dbReference type="PANTHER" id="PTHR11727">
    <property type="entry name" value="DIMETHYLADENOSINE TRANSFERASE"/>
    <property type="match status" value="1"/>
</dbReference>
<evidence type="ECO:0000259" key="9">
    <source>
        <dbReference type="SMART" id="SM00650"/>
    </source>
</evidence>
<keyword evidence="4 7" id="KW-0808">Transferase</keyword>
<keyword evidence="11" id="KW-1185">Reference proteome</keyword>
<keyword evidence="2 7" id="KW-0698">rRNA processing</keyword>
<dbReference type="PROSITE" id="PS01131">
    <property type="entry name" value="RRNA_A_DIMETH"/>
    <property type="match status" value="1"/>
</dbReference>
<dbReference type="InterPro" id="IPR011530">
    <property type="entry name" value="rRNA_adenine_dimethylase"/>
</dbReference>
<dbReference type="InterPro" id="IPR020596">
    <property type="entry name" value="rRNA_Ade_Mease_Trfase_CS"/>
</dbReference>
<reference evidence="11" key="1">
    <citation type="submission" date="2017-05" db="EMBL/GenBank/DDBJ databases">
        <authorList>
            <person name="Kirkegaard R."/>
            <person name="Mcilroy J S."/>
        </authorList>
    </citation>
    <scope>NUCLEOTIDE SEQUENCE [LARGE SCALE GENOMIC DNA]</scope>
</reference>
<feature type="domain" description="Ribosomal RNA adenine methylase transferase N-terminal" evidence="9">
    <location>
        <begin position="33"/>
        <end position="202"/>
    </location>
</feature>
<dbReference type="GO" id="GO:0003723">
    <property type="term" value="F:RNA binding"/>
    <property type="evidence" value="ECO:0007669"/>
    <property type="project" value="UniProtKB-UniRule"/>
</dbReference>
<feature type="binding site" evidence="7 8">
    <location>
        <position position="26"/>
    </location>
    <ligand>
        <name>S-adenosyl-L-methionine</name>
        <dbReference type="ChEBI" id="CHEBI:59789"/>
    </ligand>
</feature>
<dbReference type="NCBIfam" id="TIGR00755">
    <property type="entry name" value="ksgA"/>
    <property type="match status" value="1"/>
</dbReference>
<gene>
    <name evidence="7 10" type="primary">rsmA</name>
    <name evidence="7" type="synonym">ksgA</name>
    <name evidence="10" type="ORF">CFX1CAM_0627</name>
</gene>
<dbReference type="GO" id="GO:0052908">
    <property type="term" value="F:16S rRNA (adenine(1518)-N(6)/adenine(1519)-N(6))-dimethyltransferase activity"/>
    <property type="evidence" value="ECO:0007669"/>
    <property type="project" value="UniProtKB-EC"/>
</dbReference>
<dbReference type="AlphaFoldDB" id="A0A1Y6K1X1"/>
<comment type="function">
    <text evidence="7">Specifically dimethylates two adjacent adenosines (A1518 and A1519) in the loop of a conserved hairpin near the 3'-end of 16S rRNA in the 30S particle. May play a critical role in biogenesis of 30S subunits.</text>
</comment>
<keyword evidence="3 7" id="KW-0489">Methyltransferase</keyword>
<protein>
    <recommendedName>
        <fullName evidence="7">Ribosomal RNA small subunit methyltransferase A</fullName>
        <ecNumber evidence="7">2.1.1.182</ecNumber>
    </recommendedName>
    <alternativeName>
        <fullName evidence="7">16S rRNA (adenine(1518)-N(6)/adenine(1519)-N(6))-dimethyltransferase</fullName>
    </alternativeName>
    <alternativeName>
        <fullName evidence="7">16S rRNA dimethyladenosine transferase</fullName>
    </alternativeName>
    <alternativeName>
        <fullName evidence="7">16S rRNA dimethylase</fullName>
    </alternativeName>
    <alternativeName>
        <fullName evidence="7">S-adenosylmethionine-6-N', N'-adenosyl(rRNA) dimethyltransferase</fullName>
    </alternativeName>
</protein>
<dbReference type="EMBL" id="LT859958">
    <property type="protein sequence ID" value="SMX53692.1"/>
    <property type="molecule type" value="Genomic_DNA"/>
</dbReference>
<dbReference type="HAMAP" id="MF_00607">
    <property type="entry name" value="16SrRNA_methyltr_A"/>
    <property type="match status" value="1"/>
</dbReference>
<dbReference type="EC" id="2.1.1.182" evidence="7"/>
<comment type="catalytic activity">
    <reaction evidence="7">
        <text>adenosine(1518)/adenosine(1519) in 16S rRNA + 4 S-adenosyl-L-methionine = N(6)-dimethyladenosine(1518)/N(6)-dimethyladenosine(1519) in 16S rRNA + 4 S-adenosyl-L-homocysteine + 4 H(+)</text>
        <dbReference type="Rhea" id="RHEA:19609"/>
        <dbReference type="Rhea" id="RHEA-COMP:10232"/>
        <dbReference type="Rhea" id="RHEA-COMP:10233"/>
        <dbReference type="ChEBI" id="CHEBI:15378"/>
        <dbReference type="ChEBI" id="CHEBI:57856"/>
        <dbReference type="ChEBI" id="CHEBI:59789"/>
        <dbReference type="ChEBI" id="CHEBI:74411"/>
        <dbReference type="ChEBI" id="CHEBI:74493"/>
        <dbReference type="EC" id="2.1.1.182"/>
    </reaction>
</comment>
<evidence type="ECO:0000313" key="10">
    <source>
        <dbReference type="EMBL" id="SMX53692.1"/>
    </source>
</evidence>
<dbReference type="Proteomes" id="UP000195514">
    <property type="component" value="Chromosome I"/>
</dbReference>
<evidence type="ECO:0000256" key="1">
    <source>
        <dbReference type="ARBA" id="ARBA00022490"/>
    </source>
</evidence>
<dbReference type="Gene3D" id="3.40.50.150">
    <property type="entry name" value="Vaccinia Virus protein VP39"/>
    <property type="match status" value="1"/>
</dbReference>
<dbReference type="InterPro" id="IPR001737">
    <property type="entry name" value="KsgA/Erm"/>
</dbReference>
<dbReference type="InterPro" id="IPR020598">
    <property type="entry name" value="rRNA_Ade_methylase_Trfase_N"/>
</dbReference>
<evidence type="ECO:0000256" key="2">
    <source>
        <dbReference type="ARBA" id="ARBA00022552"/>
    </source>
</evidence>
<dbReference type="InterPro" id="IPR029063">
    <property type="entry name" value="SAM-dependent_MTases_sf"/>
</dbReference>
<evidence type="ECO:0000256" key="6">
    <source>
        <dbReference type="ARBA" id="ARBA00022884"/>
    </source>
</evidence>
<accession>A0A1Y6K1X1</accession>